<keyword evidence="7" id="KW-1015">Disulfide bond</keyword>
<dbReference type="GO" id="GO:0005615">
    <property type="term" value="C:extracellular space"/>
    <property type="evidence" value="ECO:0007669"/>
    <property type="project" value="InterPro"/>
</dbReference>
<dbReference type="PANTHER" id="PTHR11967:SF2">
    <property type="entry name" value="ALPHA-1-ACID GLYCOPROTEIN 1"/>
    <property type="match status" value="1"/>
</dbReference>
<reference evidence="11" key="3">
    <citation type="submission" date="2025-09" db="UniProtKB">
        <authorList>
            <consortium name="Ensembl"/>
        </authorList>
    </citation>
    <scope>IDENTIFICATION</scope>
</reference>
<dbReference type="GO" id="GO:0032731">
    <property type="term" value="P:positive regulation of interleukin-1 beta production"/>
    <property type="evidence" value="ECO:0007669"/>
    <property type="project" value="UniProtKB-ARBA"/>
</dbReference>
<feature type="region of interest" description="Disordered" evidence="9">
    <location>
        <begin position="285"/>
        <end position="310"/>
    </location>
</feature>
<organism evidence="11 12">
    <name type="scientific">Callithrix jacchus</name>
    <name type="common">White-tufted-ear marmoset</name>
    <name type="synonym">Simia Jacchus</name>
    <dbReference type="NCBI Taxonomy" id="9483"/>
    <lineage>
        <taxon>Eukaryota</taxon>
        <taxon>Metazoa</taxon>
        <taxon>Chordata</taxon>
        <taxon>Craniata</taxon>
        <taxon>Vertebrata</taxon>
        <taxon>Euteleostomi</taxon>
        <taxon>Mammalia</taxon>
        <taxon>Eutheria</taxon>
        <taxon>Euarchontoglires</taxon>
        <taxon>Primates</taxon>
        <taxon>Haplorrhini</taxon>
        <taxon>Platyrrhini</taxon>
        <taxon>Cebidae</taxon>
        <taxon>Callitrichinae</taxon>
        <taxon>Callithrix</taxon>
        <taxon>Callithrix</taxon>
    </lineage>
</organism>
<evidence type="ECO:0000256" key="4">
    <source>
        <dbReference type="ARBA" id="ARBA00022486"/>
    </source>
</evidence>
<dbReference type="InterPro" id="IPR012674">
    <property type="entry name" value="Calycin"/>
</dbReference>
<keyword evidence="6" id="KW-0732">Signal</keyword>
<evidence type="ECO:0000313" key="12">
    <source>
        <dbReference type="Proteomes" id="UP000008225"/>
    </source>
</evidence>
<dbReference type="InterPro" id="IPR000566">
    <property type="entry name" value="Lipocln_cytosolic_FA-bd_dom"/>
</dbReference>
<dbReference type="OMA" id="REYSTID"/>
<dbReference type="HOGENOM" id="CLU_117688_0_0_1"/>
<evidence type="ECO:0000256" key="7">
    <source>
        <dbReference type="ARBA" id="ARBA00023157"/>
    </source>
</evidence>
<feature type="domain" description="Lipocalin/cytosolic fatty-acid binding" evidence="10">
    <location>
        <begin position="140"/>
        <end position="279"/>
    </location>
</feature>
<evidence type="ECO:0000256" key="1">
    <source>
        <dbReference type="ARBA" id="ARBA00004613"/>
    </source>
</evidence>
<evidence type="ECO:0000259" key="10">
    <source>
        <dbReference type="Pfam" id="PF00061"/>
    </source>
</evidence>
<accession>F7ISF2</accession>
<evidence type="ECO:0000256" key="8">
    <source>
        <dbReference type="ARBA" id="ARBA00023180"/>
    </source>
</evidence>
<keyword evidence="8" id="KW-0325">Glycoprotein</keyword>
<evidence type="ECO:0000256" key="2">
    <source>
        <dbReference type="ARBA" id="ARBA00006889"/>
    </source>
</evidence>
<proteinExistence type="inferred from homology"/>
<evidence type="ECO:0000256" key="6">
    <source>
        <dbReference type="ARBA" id="ARBA00022729"/>
    </source>
</evidence>
<evidence type="ECO:0000256" key="5">
    <source>
        <dbReference type="ARBA" id="ARBA00022525"/>
    </source>
</evidence>
<keyword evidence="3" id="KW-0813">Transport</keyword>
<dbReference type="GO" id="GO:0035580">
    <property type="term" value="C:specific granule lumen"/>
    <property type="evidence" value="ECO:0007669"/>
    <property type="project" value="UniProtKB-ARBA"/>
</dbReference>
<dbReference type="GeneTree" id="ENSGT00390000012130"/>
<sequence length="310" mass="35415">MFTNMAAAPHPPWPWATRLQSFCNISMSGTQIRPGVAGCTLSWPLGKGFVQGISQVLTGLCHRHKANFCWAPGDRPQVIIKVTTPSGHQHCLAPHAPGPNMALPWVLTVLSLLPLLEAQIPVCVNLRPVPITNATLDLISGKWFYIASAFKNEEFKKLAQDIQATFFYFTPNKTEDTIFLREYQTNRNACIYNTSYLNVQRENGTISKFEEGREHVAYLLILRDTRTFMLAFDMDDEKKSGLSVYADKPETTQEQLGEFYEALDCMHIPRSEVLYTDSKKDLCEPLEKQHEKERKQEEEKERKQEEEKES</sequence>
<dbReference type="AlphaFoldDB" id="F7ISF2"/>
<dbReference type="Ensembl" id="ENSCJAT00000008628.4">
    <property type="protein sequence ID" value="ENSCJAP00000008162.4"/>
    <property type="gene ID" value="ENSCJAG00000004491.4"/>
</dbReference>
<dbReference type="PANTHER" id="PTHR11967">
    <property type="entry name" value="ALPHA-1-ACID GLYCOPROTEIN"/>
    <property type="match status" value="1"/>
</dbReference>
<dbReference type="Bgee" id="ENSCJAG00000004491">
    <property type="expression patterns" value="Expressed in liver and 5 other cell types or tissues"/>
</dbReference>
<reference evidence="11" key="2">
    <citation type="submission" date="2025-08" db="UniProtKB">
        <authorList>
            <consortium name="Ensembl"/>
        </authorList>
    </citation>
    <scope>IDENTIFICATION</scope>
</reference>
<evidence type="ECO:0000256" key="9">
    <source>
        <dbReference type="SAM" id="MobiDB-lite"/>
    </source>
</evidence>
<dbReference type="Gene3D" id="2.40.128.20">
    <property type="match status" value="1"/>
</dbReference>
<dbReference type="GO" id="GO:0006953">
    <property type="term" value="P:acute-phase response"/>
    <property type="evidence" value="ECO:0007669"/>
    <property type="project" value="UniProtKB-KW"/>
</dbReference>
<dbReference type="eggNOG" id="ENOG502S0Q2">
    <property type="taxonomic scope" value="Eukaryota"/>
</dbReference>
<dbReference type="CDD" id="cd19451">
    <property type="entry name" value="lipocalin_AGP-like"/>
    <property type="match status" value="1"/>
</dbReference>
<dbReference type="SUPFAM" id="SSF50814">
    <property type="entry name" value="Lipocalins"/>
    <property type="match status" value="1"/>
</dbReference>
<keyword evidence="5" id="KW-0964">Secreted</keyword>
<dbReference type="Pfam" id="PF00061">
    <property type="entry name" value="Lipocalin"/>
    <property type="match status" value="1"/>
</dbReference>
<dbReference type="PRINTS" id="PR00708">
    <property type="entry name" value="A1AGLPROTEIN"/>
</dbReference>
<keyword evidence="4" id="KW-0011">Acute phase</keyword>
<dbReference type="InterPro" id="IPR001500">
    <property type="entry name" value="A1A_glycop"/>
</dbReference>
<evidence type="ECO:0000313" key="11">
    <source>
        <dbReference type="Ensembl" id="ENSCJAP00000008162.4"/>
    </source>
</evidence>
<dbReference type="GO" id="GO:0002682">
    <property type="term" value="P:regulation of immune system process"/>
    <property type="evidence" value="ECO:0007669"/>
    <property type="project" value="InterPro"/>
</dbReference>
<dbReference type="FunFam" id="2.40.128.20:FF:000012">
    <property type="entry name" value="Alpha-1-acid glycoprotein 2"/>
    <property type="match status" value="1"/>
</dbReference>
<protein>
    <recommendedName>
        <fullName evidence="10">Lipocalin/cytosolic fatty-acid binding domain-containing protein</fullName>
    </recommendedName>
</protein>
<dbReference type="Proteomes" id="UP000008225">
    <property type="component" value="Chromosome 1"/>
</dbReference>
<name>F7ISF2_CALJA</name>
<keyword evidence="12" id="KW-1185">Reference proteome</keyword>
<evidence type="ECO:0000256" key="3">
    <source>
        <dbReference type="ARBA" id="ARBA00022448"/>
    </source>
</evidence>
<dbReference type="GO" id="GO:0032760">
    <property type="term" value="P:positive regulation of tumor necrosis factor production"/>
    <property type="evidence" value="ECO:0007669"/>
    <property type="project" value="UniProtKB-ARBA"/>
</dbReference>
<comment type="subcellular location">
    <subcellularLocation>
        <location evidence="1">Secreted</location>
    </subcellularLocation>
</comment>
<reference evidence="11" key="1">
    <citation type="submission" date="2009-03" db="EMBL/GenBank/DDBJ databases">
        <authorList>
            <person name="Warren W."/>
            <person name="Ye L."/>
            <person name="Minx P."/>
            <person name="Worley K."/>
            <person name="Gibbs R."/>
            <person name="Wilson R.K."/>
        </authorList>
    </citation>
    <scope>NUCLEOTIDE SEQUENCE [LARGE SCALE GENOMIC DNA]</scope>
</reference>
<comment type="similarity">
    <text evidence="2">Belongs to the calycin superfamily. Lipocalin family.</text>
</comment>